<evidence type="ECO:0000256" key="4">
    <source>
        <dbReference type="SAM" id="MobiDB-lite"/>
    </source>
</evidence>
<dbReference type="Pfam" id="PF00005">
    <property type="entry name" value="ABC_tran"/>
    <property type="match status" value="1"/>
</dbReference>
<dbReference type="InterPro" id="IPR027417">
    <property type="entry name" value="P-loop_NTPase"/>
</dbReference>
<dbReference type="Gene3D" id="3.40.50.300">
    <property type="entry name" value="P-loop containing nucleotide triphosphate hydrolases"/>
    <property type="match status" value="1"/>
</dbReference>
<dbReference type="SMART" id="SM00382">
    <property type="entry name" value="AAA"/>
    <property type="match status" value="1"/>
</dbReference>
<dbReference type="PANTHER" id="PTHR45772">
    <property type="entry name" value="CONSERVED COMPONENT OF ABC TRANSPORTER FOR NATURAL AMINO ACIDS-RELATED"/>
    <property type="match status" value="1"/>
</dbReference>
<dbReference type="SUPFAM" id="SSF52540">
    <property type="entry name" value="P-loop containing nucleoside triphosphate hydrolases"/>
    <property type="match status" value="1"/>
</dbReference>
<evidence type="ECO:0000313" key="7">
    <source>
        <dbReference type="Proteomes" id="UP000198599"/>
    </source>
</evidence>
<evidence type="ECO:0000256" key="1">
    <source>
        <dbReference type="ARBA" id="ARBA00022448"/>
    </source>
</evidence>
<organism evidence="6 7">
    <name type="scientific">Roseovarius lutimaris</name>
    <dbReference type="NCBI Taxonomy" id="1005928"/>
    <lineage>
        <taxon>Bacteria</taxon>
        <taxon>Pseudomonadati</taxon>
        <taxon>Pseudomonadota</taxon>
        <taxon>Alphaproteobacteria</taxon>
        <taxon>Rhodobacterales</taxon>
        <taxon>Roseobacteraceae</taxon>
        <taxon>Roseovarius</taxon>
    </lineage>
</organism>
<feature type="region of interest" description="Disordered" evidence="4">
    <location>
        <begin position="13"/>
        <end position="32"/>
    </location>
</feature>
<dbReference type="Pfam" id="PF12399">
    <property type="entry name" value="BCA_ABC_TP_C"/>
    <property type="match status" value="1"/>
</dbReference>
<dbReference type="GO" id="GO:0016887">
    <property type="term" value="F:ATP hydrolysis activity"/>
    <property type="evidence" value="ECO:0007669"/>
    <property type="project" value="InterPro"/>
</dbReference>
<sequence length="298" mass="31870">MQPGLTYTGRALPEAAGHAPCPPDNAQTSSLDGTAPISQAVSVDTPLLSVEDICLSFGGIHALDGVSYDVSRGEILSIIGPNGAGKTSMANIICGLYKPTSGRIAFEGKSRTNLAPQSVAGLGISRTFQNLALFRGLSVIENILVGRHRHMRAGLFGGGLHWGFSRQEELEHRQFVEEIITFLEIEDIRSVPADTLSYGLQKRVELGRALAAEPKLLMLDEPMAGMNGDEKLEMVRFIADANVDLGTTIILIEHDMSVVMDISDHVVVLDHGCKIADGTAEEVASDDSVIKAYMGATE</sequence>
<dbReference type="STRING" id="1005928.SAMN04487859_1389"/>
<dbReference type="PROSITE" id="PS50893">
    <property type="entry name" value="ABC_TRANSPORTER_2"/>
    <property type="match status" value="1"/>
</dbReference>
<dbReference type="InterPro" id="IPR003593">
    <property type="entry name" value="AAA+_ATPase"/>
</dbReference>
<dbReference type="InterPro" id="IPR051120">
    <property type="entry name" value="ABC_AA/LPS_Transport"/>
</dbReference>
<dbReference type="FunFam" id="3.40.50.300:FF:000421">
    <property type="entry name" value="Branched-chain amino acid ABC transporter ATP-binding protein"/>
    <property type="match status" value="1"/>
</dbReference>
<dbReference type="GO" id="GO:0005886">
    <property type="term" value="C:plasma membrane"/>
    <property type="evidence" value="ECO:0007669"/>
    <property type="project" value="TreeGrafter"/>
</dbReference>
<dbReference type="EMBL" id="FOVP01000038">
    <property type="protein sequence ID" value="SFO38807.1"/>
    <property type="molecule type" value="Genomic_DNA"/>
</dbReference>
<dbReference type="PANTHER" id="PTHR45772:SF1">
    <property type="entry name" value="ABC TRANSPORTER ATP-BINDING PROTEIN"/>
    <property type="match status" value="1"/>
</dbReference>
<name>A0A1I5GS97_9RHOB</name>
<evidence type="ECO:0000256" key="3">
    <source>
        <dbReference type="ARBA" id="ARBA00022840"/>
    </source>
</evidence>
<dbReference type="CDD" id="cd03219">
    <property type="entry name" value="ABC_Mj1267_LivG_branched"/>
    <property type="match status" value="1"/>
</dbReference>
<keyword evidence="7" id="KW-1185">Reference proteome</keyword>
<dbReference type="GO" id="GO:0005524">
    <property type="term" value="F:ATP binding"/>
    <property type="evidence" value="ECO:0007669"/>
    <property type="project" value="UniProtKB-KW"/>
</dbReference>
<feature type="domain" description="ABC transporter" evidence="5">
    <location>
        <begin position="48"/>
        <end position="296"/>
    </location>
</feature>
<dbReference type="AlphaFoldDB" id="A0A1I5GS97"/>
<accession>A0A1I5GS97</accession>
<proteinExistence type="predicted"/>
<dbReference type="Proteomes" id="UP000198599">
    <property type="component" value="Unassembled WGS sequence"/>
</dbReference>
<evidence type="ECO:0000259" key="5">
    <source>
        <dbReference type="PROSITE" id="PS50893"/>
    </source>
</evidence>
<keyword evidence="1" id="KW-0813">Transport</keyword>
<gene>
    <name evidence="6" type="ORF">SAMN04487859_1389</name>
</gene>
<evidence type="ECO:0000313" key="6">
    <source>
        <dbReference type="EMBL" id="SFO38807.1"/>
    </source>
</evidence>
<reference evidence="7" key="1">
    <citation type="submission" date="2016-10" db="EMBL/GenBank/DDBJ databases">
        <authorList>
            <person name="Varghese N."/>
            <person name="Submissions S."/>
        </authorList>
    </citation>
    <scope>NUCLEOTIDE SEQUENCE [LARGE SCALE GENOMIC DNA]</scope>
    <source>
        <strain evidence="7">DSM 28463</strain>
    </source>
</reference>
<evidence type="ECO:0000256" key="2">
    <source>
        <dbReference type="ARBA" id="ARBA00022741"/>
    </source>
</evidence>
<dbReference type="OrthoDB" id="9806149at2"/>
<dbReference type="InterPro" id="IPR032823">
    <property type="entry name" value="BCA_ABC_TP_C"/>
</dbReference>
<dbReference type="InterPro" id="IPR003439">
    <property type="entry name" value="ABC_transporter-like_ATP-bd"/>
</dbReference>
<protein>
    <submittedName>
        <fullName evidence="6">Amino acid/amide ABC transporter ATP-binding protein 1, HAAT family</fullName>
    </submittedName>
</protein>
<keyword evidence="2" id="KW-0547">Nucleotide-binding</keyword>
<keyword evidence="3 6" id="KW-0067">ATP-binding</keyword>